<keyword evidence="5" id="KW-1185">Reference proteome</keyword>
<keyword evidence="1" id="KW-0238">DNA-binding</keyword>
<dbReference type="Pfam" id="PF13411">
    <property type="entry name" value="MerR_1"/>
    <property type="match status" value="1"/>
</dbReference>
<dbReference type="GO" id="GO:0003677">
    <property type="term" value="F:DNA binding"/>
    <property type="evidence" value="ECO:0007669"/>
    <property type="project" value="UniProtKB-KW"/>
</dbReference>
<evidence type="ECO:0000313" key="4">
    <source>
        <dbReference type="EMBL" id="GEM39653.1"/>
    </source>
</evidence>
<evidence type="ECO:0000256" key="1">
    <source>
        <dbReference type="ARBA" id="ARBA00023125"/>
    </source>
</evidence>
<comment type="caution">
    <text evidence="4">The sequence shown here is derived from an EMBL/GenBank/DDBJ whole genome shotgun (WGS) entry which is preliminary data.</text>
</comment>
<dbReference type="InterPro" id="IPR009061">
    <property type="entry name" value="DNA-bd_dom_put_sf"/>
</dbReference>
<dbReference type="RefSeq" id="WP_147133723.1">
    <property type="nucleotide sequence ID" value="NZ_BJXA01000027.1"/>
</dbReference>
<dbReference type="SUPFAM" id="SSF46955">
    <property type="entry name" value="Putative DNA-binding domain"/>
    <property type="match status" value="1"/>
</dbReference>
<dbReference type="AlphaFoldDB" id="A0A511MG32"/>
<proteinExistence type="predicted"/>
<protein>
    <recommendedName>
        <fullName evidence="3">HTH merR-type domain-containing protein</fullName>
    </recommendedName>
</protein>
<dbReference type="PANTHER" id="PTHR30204:SF58">
    <property type="entry name" value="HTH-TYPE TRANSCRIPTIONAL REGULATOR YFMP"/>
    <property type="match status" value="1"/>
</dbReference>
<feature type="compositionally biased region" description="Basic and acidic residues" evidence="2">
    <location>
        <begin position="93"/>
        <end position="102"/>
    </location>
</feature>
<dbReference type="Gene3D" id="1.10.1660.10">
    <property type="match status" value="1"/>
</dbReference>
<dbReference type="SMART" id="SM00422">
    <property type="entry name" value="HTH_MERR"/>
    <property type="match status" value="1"/>
</dbReference>
<reference evidence="4 5" key="1">
    <citation type="submission" date="2019-07" db="EMBL/GenBank/DDBJ databases">
        <title>Whole genome shotgun sequence of Nocardia ninae NBRC 108245.</title>
        <authorList>
            <person name="Hosoyama A."/>
            <person name="Uohara A."/>
            <person name="Ohji S."/>
            <person name="Ichikawa N."/>
        </authorList>
    </citation>
    <scope>NUCLEOTIDE SEQUENCE [LARGE SCALE GENOMIC DNA]</scope>
    <source>
        <strain evidence="4 5">NBRC 108245</strain>
    </source>
</reference>
<dbReference type="Proteomes" id="UP000321424">
    <property type="component" value="Unassembled WGS sequence"/>
</dbReference>
<dbReference type="GO" id="GO:0003700">
    <property type="term" value="F:DNA-binding transcription factor activity"/>
    <property type="evidence" value="ECO:0007669"/>
    <property type="project" value="InterPro"/>
</dbReference>
<organism evidence="4 5">
    <name type="scientific">Nocardia ninae NBRC 108245</name>
    <dbReference type="NCBI Taxonomy" id="1210091"/>
    <lineage>
        <taxon>Bacteria</taxon>
        <taxon>Bacillati</taxon>
        <taxon>Actinomycetota</taxon>
        <taxon>Actinomycetes</taxon>
        <taxon>Mycobacteriales</taxon>
        <taxon>Nocardiaceae</taxon>
        <taxon>Nocardia</taxon>
    </lineage>
</organism>
<feature type="domain" description="HTH merR-type" evidence="3">
    <location>
        <begin position="18"/>
        <end position="86"/>
    </location>
</feature>
<dbReference type="OrthoDB" id="5345718at2"/>
<dbReference type="PROSITE" id="PS50937">
    <property type="entry name" value="HTH_MERR_2"/>
    <property type="match status" value="1"/>
</dbReference>
<sequence>MPAEPQGGTHLPDSGQAVYGISVAADLAGIGVQTLRLYERHGLVRPARSDGGTRRYSGDDLARLHRITTLAAAGINLAGIGRILDLEDANADLHSDNDRLRTDNAALRANNRRRTEPSR</sequence>
<feature type="region of interest" description="Disordered" evidence="2">
    <location>
        <begin position="93"/>
        <end position="119"/>
    </location>
</feature>
<dbReference type="PRINTS" id="PR00040">
    <property type="entry name" value="HTHMERR"/>
</dbReference>
<dbReference type="InterPro" id="IPR047057">
    <property type="entry name" value="MerR_fam"/>
</dbReference>
<evidence type="ECO:0000256" key="2">
    <source>
        <dbReference type="SAM" id="MobiDB-lite"/>
    </source>
</evidence>
<name>A0A511MG32_9NOCA</name>
<accession>A0A511MG32</accession>
<evidence type="ECO:0000259" key="3">
    <source>
        <dbReference type="PROSITE" id="PS50937"/>
    </source>
</evidence>
<dbReference type="PANTHER" id="PTHR30204">
    <property type="entry name" value="REDOX-CYCLING DRUG-SENSING TRANSCRIPTIONAL ACTIVATOR SOXR"/>
    <property type="match status" value="1"/>
</dbReference>
<dbReference type="EMBL" id="BJXA01000027">
    <property type="protein sequence ID" value="GEM39653.1"/>
    <property type="molecule type" value="Genomic_DNA"/>
</dbReference>
<gene>
    <name evidence="4" type="ORF">NN4_41720</name>
</gene>
<evidence type="ECO:0000313" key="5">
    <source>
        <dbReference type="Proteomes" id="UP000321424"/>
    </source>
</evidence>
<dbReference type="InterPro" id="IPR000551">
    <property type="entry name" value="MerR-type_HTH_dom"/>
</dbReference>